<dbReference type="AlphaFoldDB" id="A0A3D9YYM7"/>
<dbReference type="OrthoDB" id="7990319at2"/>
<dbReference type="EMBL" id="QUMO01000002">
    <property type="protein sequence ID" value="REF87864.1"/>
    <property type="molecule type" value="Genomic_DNA"/>
</dbReference>
<sequence length="224" mass="25300">MTAILLTLVALLVLPWFYARDARRARLRRGEFFANSTELFETYRVTQEGMNYPVLEARYKGLPVRLEPVLDNMGWRKLPSLWLKASLLLPNATRGTIDFLVRPQGIEFYSPSFDFHEHLVVPAAWPQNALLCSLPGVPRPSLERLEPHIKTFDDLKTKELVVTPHGVRLVYQAAQAERADYLVLRQATFTEARVNPALVRALLDRLIAIAADLDAAPAKEAEAA</sequence>
<accession>A0A3D9YYM7</accession>
<organism evidence="1 2">
    <name type="scientific">Methylovirgula ligni</name>
    <dbReference type="NCBI Taxonomy" id="569860"/>
    <lineage>
        <taxon>Bacteria</taxon>
        <taxon>Pseudomonadati</taxon>
        <taxon>Pseudomonadota</taxon>
        <taxon>Alphaproteobacteria</taxon>
        <taxon>Hyphomicrobiales</taxon>
        <taxon>Beijerinckiaceae</taxon>
        <taxon>Methylovirgula</taxon>
    </lineage>
</organism>
<name>A0A3D9YYM7_9HYPH</name>
<dbReference type="RefSeq" id="WP_115836011.1">
    <property type="nucleotide sequence ID" value="NZ_CP025086.1"/>
</dbReference>
<dbReference type="Proteomes" id="UP000256900">
    <property type="component" value="Unassembled WGS sequence"/>
</dbReference>
<keyword evidence="2" id="KW-1185">Reference proteome</keyword>
<protein>
    <submittedName>
        <fullName evidence="1">Uncharacterized protein</fullName>
    </submittedName>
</protein>
<gene>
    <name evidence="1" type="ORF">DES32_1496</name>
</gene>
<comment type="caution">
    <text evidence="1">The sequence shown here is derived from an EMBL/GenBank/DDBJ whole genome shotgun (WGS) entry which is preliminary data.</text>
</comment>
<dbReference type="SUPFAM" id="SSF53850">
    <property type="entry name" value="Periplasmic binding protein-like II"/>
    <property type="match status" value="1"/>
</dbReference>
<reference evidence="1 2" key="1">
    <citation type="submission" date="2018-08" db="EMBL/GenBank/DDBJ databases">
        <title>Genomic Encyclopedia of Type Strains, Phase IV (KMG-IV): sequencing the most valuable type-strain genomes for metagenomic binning, comparative biology and taxonomic classification.</title>
        <authorList>
            <person name="Goeker M."/>
        </authorList>
    </citation>
    <scope>NUCLEOTIDE SEQUENCE [LARGE SCALE GENOMIC DNA]</scope>
    <source>
        <strain evidence="1 2">BW863</strain>
    </source>
</reference>
<evidence type="ECO:0000313" key="1">
    <source>
        <dbReference type="EMBL" id="REF87864.1"/>
    </source>
</evidence>
<proteinExistence type="predicted"/>
<evidence type="ECO:0000313" key="2">
    <source>
        <dbReference type="Proteomes" id="UP000256900"/>
    </source>
</evidence>